<dbReference type="Proteomes" id="UP000198510">
    <property type="component" value="Unassembled WGS sequence"/>
</dbReference>
<accession>A0A1G9MWS5</accession>
<proteinExistence type="predicted"/>
<evidence type="ECO:0000313" key="2">
    <source>
        <dbReference type="Proteomes" id="UP000198510"/>
    </source>
</evidence>
<gene>
    <name evidence="1" type="ORF">SAMN05421823_108112</name>
</gene>
<dbReference type="AlphaFoldDB" id="A0A1G9MWS5"/>
<dbReference type="STRING" id="1075417.SAMN05421823_108112"/>
<evidence type="ECO:0000313" key="1">
    <source>
        <dbReference type="EMBL" id="SDL78746.1"/>
    </source>
</evidence>
<sequence length="134" mass="15353">MKRDIDFPTVEGVHVAIARQKAEDDSYEWRVYLLNQNPFPLDTVLVASKGYGESEGEAQRTSTLRHLIEYVAPQSTAIVERIDPAVFHLVNEYWVSYYVEGQIHDKKFLFLPDSIVDANLSYIPELELEGVLHS</sequence>
<protein>
    <submittedName>
        <fullName evidence="1">Uncharacterized protein</fullName>
    </submittedName>
</protein>
<dbReference type="EMBL" id="FNFO01000008">
    <property type="protein sequence ID" value="SDL78746.1"/>
    <property type="molecule type" value="Genomic_DNA"/>
</dbReference>
<name>A0A1G9MWS5_9BACT</name>
<dbReference type="RefSeq" id="WP_089684960.1">
    <property type="nucleotide sequence ID" value="NZ_FNFO01000008.1"/>
</dbReference>
<keyword evidence="2" id="KW-1185">Reference proteome</keyword>
<dbReference type="OrthoDB" id="953239at2"/>
<organism evidence="1 2">
    <name type="scientific">Catalinimonas alkaloidigena</name>
    <dbReference type="NCBI Taxonomy" id="1075417"/>
    <lineage>
        <taxon>Bacteria</taxon>
        <taxon>Pseudomonadati</taxon>
        <taxon>Bacteroidota</taxon>
        <taxon>Cytophagia</taxon>
        <taxon>Cytophagales</taxon>
        <taxon>Catalimonadaceae</taxon>
        <taxon>Catalinimonas</taxon>
    </lineage>
</organism>
<reference evidence="1 2" key="1">
    <citation type="submission" date="2016-10" db="EMBL/GenBank/DDBJ databases">
        <authorList>
            <person name="de Groot N.N."/>
        </authorList>
    </citation>
    <scope>NUCLEOTIDE SEQUENCE [LARGE SCALE GENOMIC DNA]</scope>
    <source>
        <strain evidence="1 2">DSM 25186</strain>
    </source>
</reference>